<evidence type="ECO:0000259" key="2">
    <source>
        <dbReference type="Pfam" id="PF20766"/>
    </source>
</evidence>
<feature type="domain" description="DUF447" evidence="2">
    <location>
        <begin position="145"/>
        <end position="196"/>
    </location>
</feature>
<keyword evidence="4" id="KW-1185">Reference proteome</keyword>
<evidence type="ECO:0008006" key="5">
    <source>
        <dbReference type="Google" id="ProtNLM"/>
    </source>
</evidence>
<accession>A0A517TZF0</accession>
<evidence type="ECO:0000313" key="3">
    <source>
        <dbReference type="EMBL" id="QDT73744.1"/>
    </source>
</evidence>
<dbReference type="OrthoDB" id="2112021at2"/>
<dbReference type="RefSeq" id="WP_145433329.1">
    <property type="nucleotide sequence ID" value="NZ_CP036339.1"/>
</dbReference>
<feature type="domain" description="DUF447" evidence="1">
    <location>
        <begin position="21"/>
        <end position="134"/>
    </location>
</feature>
<evidence type="ECO:0000313" key="4">
    <source>
        <dbReference type="Proteomes" id="UP000317909"/>
    </source>
</evidence>
<dbReference type="Gene3D" id="1.20.58.290">
    <property type="entry name" value="Hypothetical membrane protein ta0354_69_121"/>
    <property type="match status" value="1"/>
</dbReference>
<dbReference type="Proteomes" id="UP000317909">
    <property type="component" value="Chromosome"/>
</dbReference>
<gene>
    <name evidence="3" type="ORF">I41_29350</name>
</gene>
<protein>
    <recommendedName>
        <fullName evidence="5">DUF447 family protein</fullName>
    </recommendedName>
</protein>
<dbReference type="Pfam" id="PF04289">
    <property type="entry name" value="DUF447_N"/>
    <property type="match status" value="1"/>
</dbReference>
<dbReference type="InterPro" id="IPR049288">
    <property type="entry name" value="DUF447_C"/>
</dbReference>
<dbReference type="InterPro" id="IPR012349">
    <property type="entry name" value="Split_barrel_FMN-bd"/>
</dbReference>
<dbReference type="SUPFAM" id="SSF50475">
    <property type="entry name" value="FMN-binding split barrel"/>
    <property type="match status" value="1"/>
</dbReference>
<name>A0A517TZF0_9BACT</name>
<dbReference type="Pfam" id="PF20766">
    <property type="entry name" value="DUF447_C"/>
    <property type="match status" value="1"/>
</dbReference>
<reference evidence="3 4" key="1">
    <citation type="submission" date="2019-02" db="EMBL/GenBank/DDBJ databases">
        <title>Deep-cultivation of Planctomycetes and their phenomic and genomic characterization uncovers novel biology.</title>
        <authorList>
            <person name="Wiegand S."/>
            <person name="Jogler M."/>
            <person name="Boedeker C."/>
            <person name="Pinto D."/>
            <person name="Vollmers J."/>
            <person name="Rivas-Marin E."/>
            <person name="Kohn T."/>
            <person name="Peeters S.H."/>
            <person name="Heuer A."/>
            <person name="Rast P."/>
            <person name="Oberbeckmann S."/>
            <person name="Bunk B."/>
            <person name="Jeske O."/>
            <person name="Meyerdierks A."/>
            <person name="Storesund J.E."/>
            <person name="Kallscheuer N."/>
            <person name="Luecker S."/>
            <person name="Lage O.M."/>
            <person name="Pohl T."/>
            <person name="Merkel B.J."/>
            <person name="Hornburger P."/>
            <person name="Mueller R.-W."/>
            <person name="Bruemmer F."/>
            <person name="Labrenz M."/>
            <person name="Spormann A.M."/>
            <person name="Op den Camp H."/>
            <person name="Overmann J."/>
            <person name="Amann R."/>
            <person name="Jetten M.S.M."/>
            <person name="Mascher T."/>
            <person name="Medema M.H."/>
            <person name="Devos D.P."/>
            <person name="Kaster A.-K."/>
            <person name="Ovreas L."/>
            <person name="Rohde M."/>
            <person name="Galperin M.Y."/>
            <person name="Jogler C."/>
        </authorList>
    </citation>
    <scope>NUCLEOTIDE SEQUENCE [LARGE SCALE GENOMIC DNA]</scope>
    <source>
        <strain evidence="3 4">I41</strain>
    </source>
</reference>
<evidence type="ECO:0000259" key="1">
    <source>
        <dbReference type="Pfam" id="PF04289"/>
    </source>
</evidence>
<dbReference type="Gene3D" id="2.30.110.10">
    <property type="entry name" value="Electron Transport, Fmn-binding Protein, Chain A"/>
    <property type="match status" value="1"/>
</dbReference>
<dbReference type="InterPro" id="IPR007386">
    <property type="entry name" value="DUF447_N"/>
</dbReference>
<organism evidence="3 4">
    <name type="scientific">Lacipirellula limnantheis</name>
    <dbReference type="NCBI Taxonomy" id="2528024"/>
    <lineage>
        <taxon>Bacteria</taxon>
        <taxon>Pseudomonadati</taxon>
        <taxon>Planctomycetota</taxon>
        <taxon>Planctomycetia</taxon>
        <taxon>Pirellulales</taxon>
        <taxon>Lacipirellulaceae</taxon>
        <taxon>Lacipirellula</taxon>
    </lineage>
</organism>
<dbReference type="EMBL" id="CP036339">
    <property type="protein sequence ID" value="QDT73744.1"/>
    <property type="molecule type" value="Genomic_DNA"/>
</dbReference>
<proteinExistence type="predicted"/>
<dbReference type="KEGG" id="llh:I41_29350"/>
<sequence length="210" mass="22789">MPADLPPLSPPTLGADGRILEGIVTTLNFDGSVNVSPMGPIVDDALDRLWLRPFKTSTTYRNLKRTGRGVFHVTDDVELLAQAAVGQPDPHPRFVATPGGDTLILANACRWYALEIESLDDAEERTSIVARVADRGAPREFFGFNRAKHAVLEAAILATRIHLTGPSAILTEYDRLQIAVDKTGAAAERRAMAFLRAHIARAAEQAGQQQ</sequence>
<dbReference type="AlphaFoldDB" id="A0A517TZF0"/>